<dbReference type="GO" id="GO:0006313">
    <property type="term" value="P:DNA transposition"/>
    <property type="evidence" value="ECO:0007669"/>
    <property type="project" value="InterPro"/>
</dbReference>
<feature type="compositionally biased region" description="Polar residues" evidence="8">
    <location>
        <begin position="847"/>
        <end position="858"/>
    </location>
</feature>
<feature type="region of interest" description="Disordered" evidence="8">
    <location>
        <begin position="605"/>
        <end position="719"/>
    </location>
</feature>
<feature type="region of interest" description="Disordered" evidence="8">
    <location>
        <begin position="51"/>
        <end position="86"/>
    </location>
</feature>
<dbReference type="Proteomes" id="UP001177003">
    <property type="component" value="Chromosome 4"/>
</dbReference>
<evidence type="ECO:0000313" key="11">
    <source>
        <dbReference type="Proteomes" id="UP001177003"/>
    </source>
</evidence>
<keyword evidence="4" id="KW-0862">Zinc</keyword>
<dbReference type="InterPro" id="IPR006564">
    <property type="entry name" value="Znf_PMZ"/>
</dbReference>
<dbReference type="AlphaFoldDB" id="A0AA35YZS2"/>
<dbReference type="PANTHER" id="PTHR31973:SF187">
    <property type="entry name" value="MUTATOR TRANSPOSASE MUDRA PROTEIN"/>
    <property type="match status" value="1"/>
</dbReference>
<dbReference type="SMART" id="SM00575">
    <property type="entry name" value="ZnF_PMZ"/>
    <property type="match status" value="1"/>
</dbReference>
<dbReference type="GO" id="GO:0004803">
    <property type="term" value="F:transposase activity"/>
    <property type="evidence" value="ECO:0007669"/>
    <property type="project" value="InterPro"/>
</dbReference>
<evidence type="ECO:0000256" key="4">
    <source>
        <dbReference type="ARBA" id="ARBA00022833"/>
    </source>
</evidence>
<keyword evidence="6" id="KW-0233">DNA recombination</keyword>
<evidence type="ECO:0000256" key="6">
    <source>
        <dbReference type="ARBA" id="ARBA00023172"/>
    </source>
</evidence>
<sequence>MEGVLDFDTIDVELNEDLLKKQSRICRDEFLNSLSLDDEDEDFIIPLFENVEDDEAPVEEEPLDDEQEEEENVDEVVDEEENDSEAQFKYSTHDPNVTWNRMKPQEGERYESPQQLKLCLTNHAISKGYQIRFNKCDSVRLHCVCASDHEKFGCPYYVKASWMSTEKSFQIKKMYPHHTCVKNFNNGKLMGPTWLARKFLKELIRTPNLKAKEIQEKVQHKFHTKISWVRSYTARCRAMSMIEGKLGDHYARVWDYGGELLRSNPDSTIKICVEDNNDGTTIFKRMYICFKSIKEGWKMGCRRVVGIDGSFLKGQCKGQLLTAIGRDPNNHVFPIAWAVVEIENKFNWKWFLQLLEVDLGMDAGRGMCVISDQHKGLLEATKEVLPYVEHRQCARHIYANFRKVYSGIQLRNLFWKAAKSTVEGEFKNHMDEIRQISPENGMAECFNAVILDARKKPLLTMLEEIRLYMMDRFYNLRELAEKWEGDVCPSAIKKMEEFGEDLKFWRVHPSGQNEFEVRNGLESYGVNIEKMSCACRLWDVSGIPCVHAQASIMLTHQDPKTFISKWFGKAMYISSYSYNILPVNGNNLWTEAPYIKPLPPLERRMSGRPTVKRKRHVSERDDKFSQVSSKGRTVQCQNCQQNGHNKKTCKNPHVEPNPKPNKKIGRPRLDPSLTQWTRRGRGGTRGNRGGGRVPRGGGGFHSWFERGETSNTVPPQKKVNEEYNSEEMVDVDVMSDGDGLDMVDMDYITQKITELRKSGYTDVDIMRCLGITKAHLEEFGYVAANVEGGLEGDGQGNEEEGGHGQGDGVEGGGDGQEGEGDGEKEYGEGDEGDGQEEDEEGVPVNDPVQQGHSGNNMKQRTRRPSERIILQKLKKKVVDPLGIGMCEDRALVID</sequence>
<gene>
    <name evidence="10" type="ORF">LSALG_LOCUS22665</name>
</gene>
<name>A0AA35YZS2_LACSI</name>
<proteinExistence type="predicted"/>
<dbReference type="GO" id="GO:0003677">
    <property type="term" value="F:DNA binding"/>
    <property type="evidence" value="ECO:0007669"/>
    <property type="project" value="UniProtKB-KW"/>
</dbReference>
<feature type="compositionally biased region" description="Gly residues" evidence="8">
    <location>
        <begin position="683"/>
        <end position="700"/>
    </location>
</feature>
<dbReference type="InterPro" id="IPR018289">
    <property type="entry name" value="MULE_transposase_dom"/>
</dbReference>
<dbReference type="InterPro" id="IPR004332">
    <property type="entry name" value="Transposase_MuDR"/>
</dbReference>
<dbReference type="PANTHER" id="PTHR31973">
    <property type="entry name" value="POLYPROTEIN, PUTATIVE-RELATED"/>
    <property type="match status" value="1"/>
</dbReference>
<feature type="compositionally biased region" description="Polar residues" evidence="8">
    <location>
        <begin position="625"/>
        <end position="643"/>
    </location>
</feature>
<evidence type="ECO:0000259" key="9">
    <source>
        <dbReference type="PROSITE" id="PS50966"/>
    </source>
</evidence>
<feature type="region of interest" description="Disordered" evidence="8">
    <location>
        <begin position="790"/>
        <end position="866"/>
    </location>
</feature>
<organism evidence="10 11">
    <name type="scientific">Lactuca saligna</name>
    <name type="common">Willowleaf lettuce</name>
    <dbReference type="NCBI Taxonomy" id="75948"/>
    <lineage>
        <taxon>Eukaryota</taxon>
        <taxon>Viridiplantae</taxon>
        <taxon>Streptophyta</taxon>
        <taxon>Embryophyta</taxon>
        <taxon>Tracheophyta</taxon>
        <taxon>Spermatophyta</taxon>
        <taxon>Magnoliopsida</taxon>
        <taxon>eudicotyledons</taxon>
        <taxon>Gunneridae</taxon>
        <taxon>Pentapetalae</taxon>
        <taxon>asterids</taxon>
        <taxon>campanulids</taxon>
        <taxon>Asterales</taxon>
        <taxon>Asteraceae</taxon>
        <taxon>Cichorioideae</taxon>
        <taxon>Cichorieae</taxon>
        <taxon>Lactucinae</taxon>
        <taxon>Lactuca</taxon>
    </lineage>
</organism>
<dbReference type="InterPro" id="IPR007527">
    <property type="entry name" value="Znf_SWIM"/>
</dbReference>
<reference evidence="10" key="1">
    <citation type="submission" date="2023-04" db="EMBL/GenBank/DDBJ databases">
        <authorList>
            <person name="Vijverberg K."/>
            <person name="Xiong W."/>
            <person name="Schranz E."/>
        </authorList>
    </citation>
    <scope>NUCLEOTIDE SEQUENCE</scope>
</reference>
<evidence type="ECO:0000256" key="5">
    <source>
        <dbReference type="ARBA" id="ARBA00023125"/>
    </source>
</evidence>
<evidence type="ECO:0000256" key="2">
    <source>
        <dbReference type="ARBA" id="ARBA00022723"/>
    </source>
</evidence>
<evidence type="ECO:0000256" key="7">
    <source>
        <dbReference type="PROSITE-ProRule" id="PRU00325"/>
    </source>
</evidence>
<keyword evidence="5" id="KW-0238">DNA-binding</keyword>
<dbReference type="Pfam" id="PF03108">
    <property type="entry name" value="DBD_Tnp_Mut"/>
    <property type="match status" value="1"/>
</dbReference>
<dbReference type="PROSITE" id="PS50966">
    <property type="entry name" value="ZF_SWIM"/>
    <property type="match status" value="1"/>
</dbReference>
<dbReference type="Pfam" id="PF04434">
    <property type="entry name" value="SWIM"/>
    <property type="match status" value="1"/>
</dbReference>
<feature type="compositionally biased region" description="Gly residues" evidence="8">
    <location>
        <begin position="803"/>
        <end position="815"/>
    </location>
</feature>
<feature type="compositionally biased region" description="Acidic residues" evidence="8">
    <location>
        <begin position="51"/>
        <end position="84"/>
    </location>
</feature>
<keyword evidence="3 7" id="KW-0863">Zinc-finger</keyword>
<dbReference type="EMBL" id="OX465080">
    <property type="protein sequence ID" value="CAI9283053.1"/>
    <property type="molecule type" value="Genomic_DNA"/>
</dbReference>
<feature type="compositionally biased region" description="Acidic residues" evidence="8">
    <location>
        <begin position="828"/>
        <end position="841"/>
    </location>
</feature>
<dbReference type="GO" id="GO:0008270">
    <property type="term" value="F:zinc ion binding"/>
    <property type="evidence" value="ECO:0007669"/>
    <property type="project" value="UniProtKB-KW"/>
</dbReference>
<evidence type="ECO:0000313" key="10">
    <source>
        <dbReference type="EMBL" id="CAI9283053.1"/>
    </source>
</evidence>
<evidence type="ECO:0000256" key="3">
    <source>
        <dbReference type="ARBA" id="ARBA00022771"/>
    </source>
</evidence>
<keyword evidence="2" id="KW-0479">Metal-binding</keyword>
<dbReference type="PROSITE" id="PS01007">
    <property type="entry name" value="TRANSPOSASE_MUTATOR"/>
    <property type="match status" value="1"/>
</dbReference>
<protein>
    <recommendedName>
        <fullName evidence="9">SWIM-type domain-containing protein</fullName>
    </recommendedName>
</protein>
<keyword evidence="1" id="KW-0815">Transposition</keyword>
<evidence type="ECO:0000256" key="1">
    <source>
        <dbReference type="ARBA" id="ARBA00022578"/>
    </source>
</evidence>
<accession>A0AA35YZS2</accession>
<feature type="domain" description="SWIM-type" evidence="9">
    <location>
        <begin position="524"/>
        <end position="556"/>
    </location>
</feature>
<dbReference type="InterPro" id="IPR001207">
    <property type="entry name" value="Transposase_mutator"/>
</dbReference>
<keyword evidence="11" id="KW-1185">Reference proteome</keyword>
<dbReference type="Pfam" id="PF10551">
    <property type="entry name" value="MULE"/>
    <property type="match status" value="1"/>
</dbReference>
<evidence type="ECO:0000256" key="8">
    <source>
        <dbReference type="SAM" id="MobiDB-lite"/>
    </source>
</evidence>